<reference evidence="1 2" key="1">
    <citation type="submission" date="2018-05" db="EMBL/GenBank/DDBJ databases">
        <authorList>
            <person name="Zhang Y.-J."/>
        </authorList>
    </citation>
    <scope>NUCLEOTIDE SEQUENCE [LARGE SCALE GENOMIC DNA]</scope>
    <source>
        <strain evidence="1 2">CY04</strain>
    </source>
</reference>
<dbReference type="Proteomes" id="UP001429564">
    <property type="component" value="Unassembled WGS sequence"/>
</dbReference>
<accession>A0ABX0W9M6</accession>
<dbReference type="EMBL" id="QHLQ01000016">
    <property type="protein sequence ID" value="NIZ62364.1"/>
    <property type="molecule type" value="Genomic_DNA"/>
</dbReference>
<protein>
    <submittedName>
        <fullName evidence="1">Uncharacterized protein</fullName>
    </submittedName>
</protein>
<organism evidence="1 2">
    <name type="scientific">Parasedimentitalea denitrificans</name>
    <dbReference type="NCBI Taxonomy" id="2211118"/>
    <lineage>
        <taxon>Bacteria</taxon>
        <taxon>Pseudomonadati</taxon>
        <taxon>Pseudomonadota</taxon>
        <taxon>Alphaproteobacteria</taxon>
        <taxon>Rhodobacterales</taxon>
        <taxon>Paracoccaceae</taxon>
        <taxon>Parasedimentitalea</taxon>
    </lineage>
</organism>
<keyword evidence="2" id="KW-1185">Reference proteome</keyword>
<evidence type="ECO:0000313" key="1">
    <source>
        <dbReference type="EMBL" id="NIZ62364.1"/>
    </source>
</evidence>
<proteinExistence type="predicted"/>
<gene>
    <name evidence="1" type="ORF">DL239_15435</name>
</gene>
<comment type="caution">
    <text evidence="1">The sequence shown here is derived from an EMBL/GenBank/DDBJ whole genome shotgun (WGS) entry which is preliminary data.</text>
</comment>
<name>A0ABX0W9M6_9RHOB</name>
<evidence type="ECO:0000313" key="2">
    <source>
        <dbReference type="Proteomes" id="UP001429564"/>
    </source>
</evidence>
<sequence>MARLQDPIGSVESVDLRLMCGAGKITALVRDVCHCEQDFSAAIKCMLLNKQSAAAQAAENDGI</sequence>